<gene>
    <name evidence="2" type="ORF">HNR42_001646</name>
</gene>
<feature type="region of interest" description="Disordered" evidence="1">
    <location>
        <begin position="85"/>
        <end position="112"/>
    </location>
</feature>
<dbReference type="RefSeq" id="WP_183986424.1">
    <property type="nucleotide sequence ID" value="NZ_JACHHG010000005.1"/>
</dbReference>
<organism evidence="2 3">
    <name type="scientific">Deinobacterium chartae</name>
    <dbReference type="NCBI Taxonomy" id="521158"/>
    <lineage>
        <taxon>Bacteria</taxon>
        <taxon>Thermotogati</taxon>
        <taxon>Deinococcota</taxon>
        <taxon>Deinococci</taxon>
        <taxon>Deinococcales</taxon>
        <taxon>Deinococcaceae</taxon>
        <taxon>Deinobacterium</taxon>
    </lineage>
</organism>
<name>A0A841HXG9_9DEIO</name>
<dbReference type="AlphaFoldDB" id="A0A841HXG9"/>
<evidence type="ECO:0000313" key="2">
    <source>
        <dbReference type="EMBL" id="MBB6098221.1"/>
    </source>
</evidence>
<feature type="region of interest" description="Disordered" evidence="1">
    <location>
        <begin position="191"/>
        <end position="237"/>
    </location>
</feature>
<keyword evidence="3" id="KW-1185">Reference proteome</keyword>
<protein>
    <submittedName>
        <fullName evidence="2">Uncharacterized protein</fullName>
    </submittedName>
</protein>
<feature type="compositionally biased region" description="Low complexity" evidence="1">
    <location>
        <begin position="145"/>
        <end position="166"/>
    </location>
</feature>
<dbReference type="Proteomes" id="UP000569951">
    <property type="component" value="Unassembled WGS sequence"/>
</dbReference>
<evidence type="ECO:0000313" key="3">
    <source>
        <dbReference type="Proteomes" id="UP000569951"/>
    </source>
</evidence>
<reference evidence="2 3" key="1">
    <citation type="submission" date="2020-08" db="EMBL/GenBank/DDBJ databases">
        <title>Genomic Encyclopedia of Type Strains, Phase IV (KMG-IV): sequencing the most valuable type-strain genomes for metagenomic binning, comparative biology and taxonomic classification.</title>
        <authorList>
            <person name="Goeker M."/>
        </authorList>
    </citation>
    <scope>NUCLEOTIDE SEQUENCE [LARGE SCALE GENOMIC DNA]</scope>
    <source>
        <strain evidence="2 3">DSM 21458</strain>
    </source>
</reference>
<evidence type="ECO:0000256" key="1">
    <source>
        <dbReference type="SAM" id="MobiDB-lite"/>
    </source>
</evidence>
<dbReference type="EMBL" id="JACHHG010000005">
    <property type="protein sequence ID" value="MBB6098221.1"/>
    <property type="molecule type" value="Genomic_DNA"/>
</dbReference>
<accession>A0A841HXG9</accession>
<comment type="caution">
    <text evidence="2">The sequence shown here is derived from an EMBL/GenBank/DDBJ whole genome shotgun (WGS) entry which is preliminary data.</text>
</comment>
<feature type="region of interest" description="Disordered" evidence="1">
    <location>
        <begin position="126"/>
        <end position="172"/>
    </location>
</feature>
<sequence length="454" mass="49571">MSRQYRYVITRPCLQEGSIRILKYLEPLLPEGTVTFRDEKGEEFQARVSLRDGRVRGMGDYYRRLNLGVNDVLLLTPLEPGRLQVESEVKPRHARSSSPAASAPTPPRAVPQRIVVNENAYVREIRVERRPPETAAQQRPEAASARALPTPVTTTAPAANVPTASAEPNRSRVEAQLATVSAVPVPLVSVPPAALTPSVPLTQRSDTVRSDTPRSELPAARGSSAFPARTAGATPTHPDMTLLEEVAGRFGYDLEPRAGGVRLEARLGSQAYAVELHFSADARFDGPEEEHTFRAVLVDTVQSRPMDAPRVTQVTREALRYLLDGAQLSPLTPLELRGYWNTDRLDLESAISATETASRNLGQRGVFSYVLLGLANRPAHSTFSAAELQARLGSNVSRGQLNEILETLCRPPFLALSHLGSDEYYLRQSVSELLCMLGDYAAGLKARVRGAGKN</sequence>
<proteinExistence type="predicted"/>